<sequence>MSATCNTGSIPLTTEAGVRFILHDATAFDTKTGLTWLRCSAGTYWDANAGCVGDVKIMSLTQAELYAANTGTDWRVPTIQELYSIVDINSTNPAIRSDIFPDIKNLSEGAPYWSDSEVEGLPSLFYYIDFIDGSVDGHSNGFPLAVRLVRSGR</sequence>
<accession>A0A839IYA0</accession>
<protein>
    <submittedName>
        <fullName evidence="2">DUF1566 domain-containing protein</fullName>
    </submittedName>
</protein>
<proteinExistence type="predicted"/>
<evidence type="ECO:0000313" key="3">
    <source>
        <dbReference type="Proteomes" id="UP000565262"/>
    </source>
</evidence>
<dbReference type="AlphaFoldDB" id="A0A839IYA0"/>
<dbReference type="PANTHER" id="PTHR35812">
    <property type="entry name" value="LIPOPROTEIN"/>
    <property type="match status" value="1"/>
</dbReference>
<dbReference type="PANTHER" id="PTHR35812:SF1">
    <property type="entry name" value="LIPOPROTEIN"/>
    <property type="match status" value="1"/>
</dbReference>
<feature type="domain" description="Lcl C-terminal" evidence="1">
    <location>
        <begin position="26"/>
        <end position="150"/>
    </location>
</feature>
<evidence type="ECO:0000259" key="1">
    <source>
        <dbReference type="Pfam" id="PF07603"/>
    </source>
</evidence>
<reference evidence="2 3" key="1">
    <citation type="submission" date="2020-08" db="EMBL/GenBank/DDBJ databases">
        <title>Oceanospirillum sp. nov. isolated from marine sediment.</title>
        <authorList>
            <person name="Ji X."/>
        </authorList>
    </citation>
    <scope>NUCLEOTIDE SEQUENCE [LARGE SCALE GENOMIC DNA]</scope>
    <source>
        <strain evidence="2 3">D5</strain>
    </source>
</reference>
<organism evidence="2 3">
    <name type="scientific">Oceanospirillum sediminis</name>
    <dbReference type="NCBI Taxonomy" id="2760088"/>
    <lineage>
        <taxon>Bacteria</taxon>
        <taxon>Pseudomonadati</taxon>
        <taxon>Pseudomonadota</taxon>
        <taxon>Gammaproteobacteria</taxon>
        <taxon>Oceanospirillales</taxon>
        <taxon>Oceanospirillaceae</taxon>
        <taxon>Oceanospirillum</taxon>
    </lineage>
</organism>
<evidence type="ECO:0000313" key="2">
    <source>
        <dbReference type="EMBL" id="MBB1489660.1"/>
    </source>
</evidence>
<comment type="caution">
    <text evidence="2">The sequence shown here is derived from an EMBL/GenBank/DDBJ whole genome shotgun (WGS) entry which is preliminary data.</text>
</comment>
<gene>
    <name evidence="2" type="ORF">H4O21_23910</name>
</gene>
<dbReference type="Pfam" id="PF07603">
    <property type="entry name" value="Lcl_C"/>
    <property type="match status" value="1"/>
</dbReference>
<name>A0A839IYA0_9GAMM</name>
<keyword evidence="3" id="KW-1185">Reference proteome</keyword>
<dbReference type="Proteomes" id="UP000565262">
    <property type="component" value="Unassembled WGS sequence"/>
</dbReference>
<dbReference type="EMBL" id="JACJFM010000074">
    <property type="protein sequence ID" value="MBB1489660.1"/>
    <property type="molecule type" value="Genomic_DNA"/>
</dbReference>
<dbReference type="InterPro" id="IPR011460">
    <property type="entry name" value="Lcl_C"/>
</dbReference>